<comment type="caution">
    <text evidence="14">The sequence shown here is derived from an EMBL/GenBank/DDBJ whole genome shotgun (WGS) entry which is preliminary data.</text>
</comment>
<dbReference type="InterPro" id="IPR042097">
    <property type="entry name" value="Aminopeptidase_N-like_N_sf"/>
</dbReference>
<keyword evidence="15" id="KW-1185">Reference proteome</keyword>
<gene>
    <name evidence="14" type="ORF">J2800_000040</name>
</gene>
<protein>
    <recommendedName>
        <fullName evidence="5">Aminopeptidase N</fullName>
        <ecNumber evidence="4">3.4.11.2</ecNumber>
    </recommendedName>
</protein>
<evidence type="ECO:0000256" key="7">
    <source>
        <dbReference type="ARBA" id="ARBA00022670"/>
    </source>
</evidence>
<feature type="chain" id="PRO_5045331978" description="Aminopeptidase N" evidence="12">
    <location>
        <begin position="28"/>
        <end position="446"/>
    </location>
</feature>
<name>A0ABU1MT13_9CAUL</name>
<dbReference type="Pfam" id="PF01433">
    <property type="entry name" value="Peptidase_M1"/>
    <property type="match status" value="1"/>
</dbReference>
<comment type="cofactor">
    <cofactor evidence="2">
        <name>Zn(2+)</name>
        <dbReference type="ChEBI" id="CHEBI:29105"/>
    </cofactor>
</comment>
<keyword evidence="11" id="KW-0482">Metalloprotease</keyword>
<evidence type="ECO:0000256" key="3">
    <source>
        <dbReference type="ARBA" id="ARBA00010136"/>
    </source>
</evidence>
<keyword evidence="9" id="KW-0378">Hydrolase</keyword>
<dbReference type="Gene3D" id="2.60.40.1730">
    <property type="entry name" value="tricorn interacting facor f3 domain"/>
    <property type="match status" value="1"/>
</dbReference>
<evidence type="ECO:0000256" key="10">
    <source>
        <dbReference type="ARBA" id="ARBA00022833"/>
    </source>
</evidence>
<sequence length="446" mass="48675">MKGAEVRLTSIAAAVAASLLMSPTLAAADPGEGFDVTRYDLALTPNIQDRTVAGREVITLRATADRLQRLSFSSNALSIDTATIDGVRVVVRSQADGLHLDLAKPLARGRSVKLELTYHGRPARGLSGSATALYTSYFACDWMVCVQDRFGDKAAFSLALHVPAGLDTLSVGRRVARRTAPDGGEVHRWAAPRPYSAYLFGFAVGRFARADDRVGPARLSYLGETADAAELKRRFAETGPMVRFLSDKAGVPLPVSEYSQLLVQGREAQEAATYAVLGVDALRTKADDPAEDWAIAHELAHQWWGNLVTCATLQDFWLNEGVTTFMTAAWKEHRYGRAAYEAELAVARSRLDKARAAGFDKPLAWEGTYPTLATRRAVQYSKGALFMDHLRTVLGEDAFWAGLRRYTRAHAGGVVTSLDFQRAMEASSGRDLRPVFSEWVFGAAEK</sequence>
<evidence type="ECO:0000256" key="8">
    <source>
        <dbReference type="ARBA" id="ARBA00022723"/>
    </source>
</evidence>
<evidence type="ECO:0000313" key="15">
    <source>
        <dbReference type="Proteomes" id="UP001262754"/>
    </source>
</evidence>
<evidence type="ECO:0000256" key="1">
    <source>
        <dbReference type="ARBA" id="ARBA00000098"/>
    </source>
</evidence>
<keyword evidence="8" id="KW-0479">Metal-binding</keyword>
<dbReference type="GO" id="GO:0004177">
    <property type="term" value="F:aminopeptidase activity"/>
    <property type="evidence" value="ECO:0007669"/>
    <property type="project" value="UniProtKB-KW"/>
</dbReference>
<dbReference type="CDD" id="cd09603">
    <property type="entry name" value="M1_APN_like"/>
    <property type="match status" value="1"/>
</dbReference>
<feature type="signal peptide" evidence="12">
    <location>
        <begin position="1"/>
        <end position="27"/>
    </location>
</feature>
<keyword evidence="10" id="KW-0862">Zinc</keyword>
<dbReference type="Proteomes" id="UP001262754">
    <property type="component" value="Unassembled WGS sequence"/>
</dbReference>
<dbReference type="EMBL" id="JAVDRL010000001">
    <property type="protein sequence ID" value="MDR6529325.1"/>
    <property type="molecule type" value="Genomic_DNA"/>
</dbReference>
<organism evidence="14 15">
    <name type="scientific">Caulobacter rhizosphaerae</name>
    <dbReference type="NCBI Taxonomy" id="2010972"/>
    <lineage>
        <taxon>Bacteria</taxon>
        <taxon>Pseudomonadati</taxon>
        <taxon>Pseudomonadota</taxon>
        <taxon>Alphaproteobacteria</taxon>
        <taxon>Caulobacterales</taxon>
        <taxon>Caulobacteraceae</taxon>
        <taxon>Caulobacter</taxon>
    </lineage>
</organism>
<dbReference type="EC" id="3.4.11.2" evidence="4"/>
<dbReference type="SUPFAM" id="SSF55486">
    <property type="entry name" value="Metalloproteases ('zincins'), catalytic domain"/>
    <property type="match status" value="1"/>
</dbReference>
<dbReference type="Gene3D" id="1.10.390.10">
    <property type="entry name" value="Neutral Protease Domain 2"/>
    <property type="match status" value="1"/>
</dbReference>
<dbReference type="PRINTS" id="PR00756">
    <property type="entry name" value="ALADIPTASE"/>
</dbReference>
<keyword evidence="7" id="KW-0645">Protease</keyword>
<dbReference type="InterPro" id="IPR050344">
    <property type="entry name" value="Peptidase_M1_aminopeptidases"/>
</dbReference>
<keyword evidence="12" id="KW-0732">Signal</keyword>
<dbReference type="InterPro" id="IPR001930">
    <property type="entry name" value="Peptidase_M1"/>
</dbReference>
<dbReference type="InterPro" id="IPR014782">
    <property type="entry name" value="Peptidase_M1_dom"/>
</dbReference>
<keyword evidence="6 14" id="KW-0031">Aminopeptidase</keyword>
<evidence type="ECO:0000256" key="12">
    <source>
        <dbReference type="SAM" id="SignalP"/>
    </source>
</evidence>
<dbReference type="RefSeq" id="WP_310028033.1">
    <property type="nucleotide sequence ID" value="NZ_JAVDRL010000001.1"/>
</dbReference>
<dbReference type="PANTHER" id="PTHR11533">
    <property type="entry name" value="PROTEASE M1 ZINC METALLOPROTEASE"/>
    <property type="match status" value="1"/>
</dbReference>
<feature type="domain" description="Peptidase M1 membrane alanine aminopeptidase" evidence="13">
    <location>
        <begin position="286"/>
        <end position="439"/>
    </location>
</feature>
<dbReference type="InterPro" id="IPR027268">
    <property type="entry name" value="Peptidase_M4/M1_CTD_sf"/>
</dbReference>
<evidence type="ECO:0000256" key="5">
    <source>
        <dbReference type="ARBA" id="ARBA00015611"/>
    </source>
</evidence>
<proteinExistence type="inferred from homology"/>
<evidence type="ECO:0000256" key="11">
    <source>
        <dbReference type="ARBA" id="ARBA00023049"/>
    </source>
</evidence>
<comment type="catalytic activity">
    <reaction evidence="1">
        <text>Release of an N-terminal amino acid, Xaa-|-Yaa- from a peptide, amide or arylamide. Xaa is preferably Ala, but may be most amino acids including Pro (slow action). When a terminal hydrophobic residue is followed by a prolyl residue, the two may be released as an intact Xaa-Pro dipeptide.</text>
        <dbReference type="EC" id="3.4.11.2"/>
    </reaction>
</comment>
<evidence type="ECO:0000256" key="4">
    <source>
        <dbReference type="ARBA" id="ARBA00012564"/>
    </source>
</evidence>
<evidence type="ECO:0000313" key="14">
    <source>
        <dbReference type="EMBL" id="MDR6529325.1"/>
    </source>
</evidence>
<evidence type="ECO:0000256" key="2">
    <source>
        <dbReference type="ARBA" id="ARBA00001947"/>
    </source>
</evidence>
<reference evidence="14 15" key="1">
    <citation type="submission" date="2023-07" db="EMBL/GenBank/DDBJ databases">
        <title>Sorghum-associated microbial communities from plants grown in Nebraska, USA.</title>
        <authorList>
            <person name="Schachtman D."/>
        </authorList>
    </citation>
    <scope>NUCLEOTIDE SEQUENCE [LARGE SCALE GENOMIC DNA]</scope>
    <source>
        <strain evidence="14 15">DS2154</strain>
    </source>
</reference>
<evidence type="ECO:0000256" key="9">
    <source>
        <dbReference type="ARBA" id="ARBA00022801"/>
    </source>
</evidence>
<dbReference type="SUPFAM" id="SSF63737">
    <property type="entry name" value="Leukotriene A4 hydrolase N-terminal domain"/>
    <property type="match status" value="1"/>
</dbReference>
<accession>A0ABU1MT13</accession>
<evidence type="ECO:0000256" key="6">
    <source>
        <dbReference type="ARBA" id="ARBA00022438"/>
    </source>
</evidence>
<comment type="similarity">
    <text evidence="3">Belongs to the peptidase M1 family.</text>
</comment>
<evidence type="ECO:0000259" key="13">
    <source>
        <dbReference type="Pfam" id="PF01433"/>
    </source>
</evidence>
<dbReference type="PANTHER" id="PTHR11533:SF174">
    <property type="entry name" value="PUROMYCIN-SENSITIVE AMINOPEPTIDASE-RELATED"/>
    <property type="match status" value="1"/>
</dbReference>